<evidence type="ECO:0000256" key="1">
    <source>
        <dbReference type="ARBA" id="ARBA00004123"/>
    </source>
</evidence>
<evidence type="ECO:0000256" key="6">
    <source>
        <dbReference type="ARBA" id="ARBA00023163"/>
    </source>
</evidence>
<keyword evidence="7" id="KW-0539">Nucleus</keyword>
<comment type="subcellular location">
    <subcellularLocation>
        <location evidence="1">Nucleus</location>
    </subcellularLocation>
</comment>
<dbReference type="CDD" id="cd12148">
    <property type="entry name" value="fungal_TF_MHR"/>
    <property type="match status" value="1"/>
</dbReference>
<comment type="caution">
    <text evidence="10">The sequence shown here is derived from an EMBL/GenBank/DDBJ whole genome shotgun (WGS) entry which is preliminary data.</text>
</comment>
<keyword evidence="5" id="KW-0238">DNA-binding</keyword>
<dbReference type="GO" id="GO:0043565">
    <property type="term" value="F:sequence-specific DNA binding"/>
    <property type="evidence" value="ECO:0007669"/>
    <property type="project" value="TreeGrafter"/>
</dbReference>
<dbReference type="Proteomes" id="UP001150941">
    <property type="component" value="Unassembled WGS sequence"/>
</dbReference>
<proteinExistence type="predicted"/>
<protein>
    <recommendedName>
        <fullName evidence="9">Xylanolytic transcriptional activator regulatory domain-containing protein</fullName>
    </recommendedName>
</protein>
<dbReference type="AlphaFoldDB" id="A0A9W9TA30"/>
<dbReference type="EMBL" id="JAPQKS010000009">
    <property type="protein sequence ID" value="KAJ5214941.1"/>
    <property type="molecule type" value="Genomic_DNA"/>
</dbReference>
<dbReference type="GO" id="GO:0006351">
    <property type="term" value="P:DNA-templated transcription"/>
    <property type="evidence" value="ECO:0007669"/>
    <property type="project" value="InterPro"/>
</dbReference>
<organism evidence="10 11">
    <name type="scientific">Penicillium chermesinum</name>
    <dbReference type="NCBI Taxonomy" id="63820"/>
    <lineage>
        <taxon>Eukaryota</taxon>
        <taxon>Fungi</taxon>
        <taxon>Dikarya</taxon>
        <taxon>Ascomycota</taxon>
        <taxon>Pezizomycotina</taxon>
        <taxon>Eurotiomycetes</taxon>
        <taxon>Eurotiomycetidae</taxon>
        <taxon>Eurotiales</taxon>
        <taxon>Aspergillaceae</taxon>
        <taxon>Penicillium</taxon>
    </lineage>
</organism>
<dbReference type="RefSeq" id="XP_058325438.1">
    <property type="nucleotide sequence ID" value="XM_058479915.1"/>
</dbReference>
<dbReference type="GO" id="GO:0005634">
    <property type="term" value="C:nucleus"/>
    <property type="evidence" value="ECO:0007669"/>
    <property type="project" value="UniProtKB-SubCell"/>
</dbReference>
<dbReference type="OrthoDB" id="189997at2759"/>
<evidence type="ECO:0000256" key="8">
    <source>
        <dbReference type="SAM" id="MobiDB-lite"/>
    </source>
</evidence>
<dbReference type="PANTHER" id="PTHR47782">
    <property type="entry name" value="ZN(II)2CYS6 TRANSCRIPTION FACTOR (EUROFUNG)-RELATED"/>
    <property type="match status" value="1"/>
</dbReference>
<dbReference type="PANTHER" id="PTHR47782:SF12">
    <property type="entry name" value="ZN(II)2CYS6 TRANSCRIPTION FACTOR (EUROFUNG)"/>
    <property type="match status" value="1"/>
</dbReference>
<feature type="region of interest" description="Disordered" evidence="8">
    <location>
        <begin position="52"/>
        <end position="83"/>
    </location>
</feature>
<accession>A0A9W9TA30</accession>
<gene>
    <name evidence="10" type="ORF">N7468_010620</name>
</gene>
<dbReference type="SMART" id="SM00906">
    <property type="entry name" value="Fungal_trans"/>
    <property type="match status" value="1"/>
</dbReference>
<evidence type="ECO:0000256" key="3">
    <source>
        <dbReference type="ARBA" id="ARBA00022833"/>
    </source>
</evidence>
<reference evidence="10" key="1">
    <citation type="submission" date="2022-11" db="EMBL/GenBank/DDBJ databases">
        <authorList>
            <person name="Petersen C."/>
        </authorList>
    </citation>
    <scope>NUCLEOTIDE SEQUENCE</scope>
    <source>
        <strain evidence="10">IBT 19713</strain>
    </source>
</reference>
<dbReference type="InterPro" id="IPR052202">
    <property type="entry name" value="Yeast_MetPath_Reg"/>
</dbReference>
<dbReference type="GeneID" id="83207219"/>
<evidence type="ECO:0000256" key="2">
    <source>
        <dbReference type="ARBA" id="ARBA00022723"/>
    </source>
</evidence>
<evidence type="ECO:0000256" key="5">
    <source>
        <dbReference type="ARBA" id="ARBA00023125"/>
    </source>
</evidence>
<sequence>MDNNYRKRPHSESQRPPRTGTCLVEDPFTKKRQPRNYLESLEERVAELEGLLGMQSTKPAPKLAAASPREHSSPFTASMKRSEDRSLASNAGLLTLNATGAEPHYLGSSSAFAFSQVVAASLNQSTSREGSRVSEPNSGEIEAPLPRLLPEYDVGVKLSNAYFENIHPQYPFLHEPTFRLWERQVLLPEETPNITGFDATPLYFINMAHLYGKNIHSLNFAQTNTHSHHDRKLSGLAVRQCIELGYHRNPSKFRRTSNLLQLEMQKRVFWCAYGIDCDAAIKLGRPLCLSLHEVDVEFPLDVNDTDLSDSSHDLPLRNPHLDPPSTVTIAIHVFRLRCLWARIHASLYSDTNTTSPHSRATQIDVLRKDLDTWLQTAPPTPPRPNALSIFAKKEWFELNHAYSILFLYRGMLASKDSDERIFRECSAAAATICHEYRRQYIGRPVNYTWGSVYTLFLAGLTYLHCLWSCAGVRDSAKFHEISSTCTDCLMVLVVIAERWKGAAPYRDILDTLANRTMAAVSEQGVEKAASPTAGPAAGGSFQYMTEIEHFELLDGVDRFFMDFLGDSMNEGLGFEPKWG</sequence>
<keyword evidence="3" id="KW-0862">Zinc</keyword>
<evidence type="ECO:0000259" key="9">
    <source>
        <dbReference type="SMART" id="SM00906"/>
    </source>
</evidence>
<dbReference type="GO" id="GO:0045944">
    <property type="term" value="P:positive regulation of transcription by RNA polymerase II"/>
    <property type="evidence" value="ECO:0007669"/>
    <property type="project" value="TreeGrafter"/>
</dbReference>
<keyword evidence="11" id="KW-1185">Reference proteome</keyword>
<feature type="domain" description="Xylanolytic transcriptional activator regulatory" evidence="9">
    <location>
        <begin position="230"/>
        <end position="305"/>
    </location>
</feature>
<dbReference type="InterPro" id="IPR007219">
    <property type="entry name" value="XnlR_reg_dom"/>
</dbReference>
<dbReference type="Pfam" id="PF04082">
    <property type="entry name" value="Fungal_trans"/>
    <property type="match status" value="1"/>
</dbReference>
<evidence type="ECO:0000313" key="10">
    <source>
        <dbReference type="EMBL" id="KAJ5214941.1"/>
    </source>
</evidence>
<name>A0A9W9TA30_9EURO</name>
<feature type="region of interest" description="Disordered" evidence="8">
    <location>
        <begin position="1"/>
        <end position="36"/>
    </location>
</feature>
<keyword evidence="2" id="KW-0479">Metal-binding</keyword>
<evidence type="ECO:0000256" key="7">
    <source>
        <dbReference type="ARBA" id="ARBA00023242"/>
    </source>
</evidence>
<keyword evidence="4" id="KW-0805">Transcription regulation</keyword>
<evidence type="ECO:0000313" key="11">
    <source>
        <dbReference type="Proteomes" id="UP001150941"/>
    </source>
</evidence>
<keyword evidence="6" id="KW-0804">Transcription</keyword>
<evidence type="ECO:0000256" key="4">
    <source>
        <dbReference type="ARBA" id="ARBA00023015"/>
    </source>
</evidence>
<reference evidence="10" key="2">
    <citation type="journal article" date="2023" name="IMA Fungus">
        <title>Comparative genomic study of the Penicillium genus elucidates a diverse pangenome and 15 lateral gene transfer events.</title>
        <authorList>
            <person name="Petersen C."/>
            <person name="Sorensen T."/>
            <person name="Nielsen M.R."/>
            <person name="Sondergaard T.E."/>
            <person name="Sorensen J.L."/>
            <person name="Fitzpatrick D.A."/>
            <person name="Frisvad J.C."/>
            <person name="Nielsen K.L."/>
        </authorList>
    </citation>
    <scope>NUCLEOTIDE SEQUENCE</scope>
    <source>
        <strain evidence="10">IBT 19713</strain>
    </source>
</reference>
<dbReference type="GO" id="GO:0008270">
    <property type="term" value="F:zinc ion binding"/>
    <property type="evidence" value="ECO:0007669"/>
    <property type="project" value="InterPro"/>
</dbReference>
<dbReference type="GO" id="GO:0000981">
    <property type="term" value="F:DNA-binding transcription factor activity, RNA polymerase II-specific"/>
    <property type="evidence" value="ECO:0007669"/>
    <property type="project" value="TreeGrafter"/>
</dbReference>